<dbReference type="Pfam" id="PF00535">
    <property type="entry name" value="Glycos_transf_2"/>
    <property type="match status" value="1"/>
</dbReference>
<keyword evidence="1" id="KW-0812">Transmembrane</keyword>
<evidence type="ECO:0000259" key="2">
    <source>
        <dbReference type="Pfam" id="PF00535"/>
    </source>
</evidence>
<reference evidence="3 4" key="1">
    <citation type="submission" date="2018-04" db="EMBL/GenBank/DDBJ databases">
        <title>Novel Campyloabacter and Helicobacter Species and Strains.</title>
        <authorList>
            <person name="Mannion A.J."/>
            <person name="Shen Z."/>
            <person name="Fox J.G."/>
        </authorList>
    </citation>
    <scope>NUCLEOTIDE SEQUENCE [LARGE SCALE GENOMIC DNA]</scope>
    <source>
        <strain evidence="3 4">MIT 99-5101</strain>
    </source>
</reference>
<feature type="domain" description="Glycosyltransferase 2-like" evidence="2">
    <location>
        <begin position="6"/>
        <end position="167"/>
    </location>
</feature>
<dbReference type="AlphaFoldDB" id="A0A3D8IAH9"/>
<dbReference type="EMBL" id="NXLS01000008">
    <property type="protein sequence ID" value="RDU62152.1"/>
    <property type="molecule type" value="Genomic_DNA"/>
</dbReference>
<evidence type="ECO:0000313" key="3">
    <source>
        <dbReference type="EMBL" id="RDU62152.1"/>
    </source>
</evidence>
<keyword evidence="1" id="KW-1133">Transmembrane helix</keyword>
<dbReference type="GeneID" id="82536135"/>
<gene>
    <name evidence="3" type="ORF">CQA43_07545</name>
</gene>
<dbReference type="PANTHER" id="PTHR22916">
    <property type="entry name" value="GLYCOSYLTRANSFERASE"/>
    <property type="match status" value="1"/>
</dbReference>
<keyword evidence="1" id="KW-0472">Membrane</keyword>
<organism evidence="3 4">
    <name type="scientific">Helicobacter ganmani</name>
    <dbReference type="NCBI Taxonomy" id="60246"/>
    <lineage>
        <taxon>Bacteria</taxon>
        <taxon>Pseudomonadati</taxon>
        <taxon>Campylobacterota</taxon>
        <taxon>Epsilonproteobacteria</taxon>
        <taxon>Campylobacterales</taxon>
        <taxon>Helicobacteraceae</taxon>
        <taxon>Helicobacter</taxon>
    </lineage>
</organism>
<dbReference type="Proteomes" id="UP000256650">
    <property type="component" value="Unassembled WGS sequence"/>
</dbReference>
<dbReference type="Gene3D" id="3.90.550.10">
    <property type="entry name" value="Spore Coat Polysaccharide Biosynthesis Protein SpsA, Chain A"/>
    <property type="match status" value="1"/>
</dbReference>
<name>A0A3D8IAH9_9HELI</name>
<dbReference type="CDD" id="cd00761">
    <property type="entry name" value="Glyco_tranf_GTA_type"/>
    <property type="match status" value="1"/>
</dbReference>
<sequence>MSPKISILAPSFNHEKFVGFFIQSILAQSFSDFECIIVDDCSTDRNVQEILKCKDARIKLVQHPYNQGINASLNTAFENASGEYLVFLATDDMLEPNALEILHQSLEQNPNAKAIYPQLMKIDKDNQKLEILEVARRSRYELLHHLFMVGNALTSPGMALRKSDFAEILYPLDRAMCNHQDVQMHIKLLLRGGVVLLDEILVLYRFDERTNNISALNGNTFKRENMEKSKLMDTFLELKNIAGAEELCKSVFSREIKILNITPNASILEYFLGRVALLSPIELNRMWGYHQIMESYASKEGAQKLKELYNFEFKDYLKLIESLEILDEAHTKIYRKYKKYKRAFNATFALSLVLCILLITLMIKG</sequence>
<protein>
    <submittedName>
        <fullName evidence="3">Glycosyl transferase family 2</fullName>
    </submittedName>
</protein>
<dbReference type="RefSeq" id="WP_115551990.1">
    <property type="nucleotide sequence ID" value="NZ_CAPHNE010000030.1"/>
</dbReference>
<comment type="caution">
    <text evidence="3">The sequence shown here is derived from an EMBL/GenBank/DDBJ whole genome shotgun (WGS) entry which is preliminary data.</text>
</comment>
<keyword evidence="4" id="KW-1185">Reference proteome</keyword>
<dbReference type="InterPro" id="IPR029044">
    <property type="entry name" value="Nucleotide-diphossugar_trans"/>
</dbReference>
<dbReference type="OrthoDB" id="5379872at2"/>
<feature type="transmembrane region" description="Helical" evidence="1">
    <location>
        <begin position="343"/>
        <end position="363"/>
    </location>
</feature>
<evidence type="ECO:0000313" key="4">
    <source>
        <dbReference type="Proteomes" id="UP000256650"/>
    </source>
</evidence>
<accession>A0A3D8IAH9</accession>
<dbReference type="InterPro" id="IPR001173">
    <property type="entry name" value="Glyco_trans_2-like"/>
</dbReference>
<dbReference type="GO" id="GO:0016758">
    <property type="term" value="F:hexosyltransferase activity"/>
    <property type="evidence" value="ECO:0007669"/>
    <property type="project" value="UniProtKB-ARBA"/>
</dbReference>
<evidence type="ECO:0000256" key="1">
    <source>
        <dbReference type="SAM" id="Phobius"/>
    </source>
</evidence>
<proteinExistence type="predicted"/>
<dbReference type="PANTHER" id="PTHR22916:SF3">
    <property type="entry name" value="UDP-GLCNAC:BETAGAL BETA-1,3-N-ACETYLGLUCOSAMINYLTRANSFERASE-LIKE PROTEIN 1"/>
    <property type="match status" value="1"/>
</dbReference>
<keyword evidence="3" id="KW-0808">Transferase</keyword>
<dbReference type="SUPFAM" id="SSF53448">
    <property type="entry name" value="Nucleotide-diphospho-sugar transferases"/>
    <property type="match status" value="1"/>
</dbReference>